<name>A0AA88AGB3_FICCA</name>
<proteinExistence type="predicted"/>
<evidence type="ECO:0000313" key="1">
    <source>
        <dbReference type="EMBL" id="GMN43441.1"/>
    </source>
</evidence>
<sequence>MSLKRKRPLINRIRAVRRWHGEIHRDGSSSMVLFSDKVARLILPIVLIFRVREFTILRSSSWSRYGWQSVA</sequence>
<gene>
    <name evidence="1" type="ORF">TIFTF001_012642</name>
</gene>
<accession>A0AA88AGB3</accession>
<reference evidence="1" key="1">
    <citation type="submission" date="2023-07" db="EMBL/GenBank/DDBJ databases">
        <title>draft genome sequence of fig (Ficus carica).</title>
        <authorList>
            <person name="Takahashi T."/>
            <person name="Nishimura K."/>
        </authorList>
    </citation>
    <scope>NUCLEOTIDE SEQUENCE</scope>
</reference>
<dbReference type="EMBL" id="BTGU01000016">
    <property type="protein sequence ID" value="GMN43441.1"/>
    <property type="molecule type" value="Genomic_DNA"/>
</dbReference>
<evidence type="ECO:0000313" key="2">
    <source>
        <dbReference type="Proteomes" id="UP001187192"/>
    </source>
</evidence>
<comment type="caution">
    <text evidence="1">The sequence shown here is derived from an EMBL/GenBank/DDBJ whole genome shotgun (WGS) entry which is preliminary data.</text>
</comment>
<protein>
    <submittedName>
        <fullName evidence="1">Uncharacterized protein</fullName>
    </submittedName>
</protein>
<dbReference type="AlphaFoldDB" id="A0AA88AGB3"/>
<organism evidence="1 2">
    <name type="scientific">Ficus carica</name>
    <name type="common">Common fig</name>
    <dbReference type="NCBI Taxonomy" id="3494"/>
    <lineage>
        <taxon>Eukaryota</taxon>
        <taxon>Viridiplantae</taxon>
        <taxon>Streptophyta</taxon>
        <taxon>Embryophyta</taxon>
        <taxon>Tracheophyta</taxon>
        <taxon>Spermatophyta</taxon>
        <taxon>Magnoliopsida</taxon>
        <taxon>eudicotyledons</taxon>
        <taxon>Gunneridae</taxon>
        <taxon>Pentapetalae</taxon>
        <taxon>rosids</taxon>
        <taxon>fabids</taxon>
        <taxon>Rosales</taxon>
        <taxon>Moraceae</taxon>
        <taxon>Ficeae</taxon>
        <taxon>Ficus</taxon>
    </lineage>
</organism>
<keyword evidence="2" id="KW-1185">Reference proteome</keyword>
<dbReference type="Proteomes" id="UP001187192">
    <property type="component" value="Unassembled WGS sequence"/>
</dbReference>